<proteinExistence type="predicted"/>
<comment type="caution">
    <text evidence="1">The sequence shown here is derived from an EMBL/GenBank/DDBJ whole genome shotgun (WGS) entry which is preliminary data.</text>
</comment>
<keyword evidence="2" id="KW-1185">Reference proteome</keyword>
<reference evidence="1 2" key="1">
    <citation type="submission" date="2018-02" db="EMBL/GenBank/DDBJ databases">
        <title>Draft genome sequence of Ochrobactrum oryzae found in Brazil.</title>
        <authorList>
            <person name="Cerdeira L."/>
            <person name="Andrade F."/>
            <person name="Zacariotto T."/>
            <person name="Barbosa B."/>
            <person name="Santos S."/>
            <person name="Cassetari V."/>
            <person name="Lincopan N."/>
        </authorList>
    </citation>
    <scope>NUCLEOTIDE SEQUENCE [LARGE SCALE GENOMIC DNA]</scope>
    <source>
        <strain evidence="1 2">OA447</strain>
    </source>
</reference>
<name>A0A2S7J1M8_9HYPH</name>
<organism evidence="1 2">
    <name type="scientific">Brucella oryzae</name>
    <dbReference type="NCBI Taxonomy" id="335286"/>
    <lineage>
        <taxon>Bacteria</taxon>
        <taxon>Pseudomonadati</taxon>
        <taxon>Pseudomonadota</taxon>
        <taxon>Alphaproteobacteria</taxon>
        <taxon>Hyphomicrobiales</taxon>
        <taxon>Brucellaceae</taxon>
        <taxon>Brucella/Ochrobactrum group</taxon>
        <taxon>Brucella</taxon>
    </lineage>
</organism>
<dbReference type="Proteomes" id="UP000238493">
    <property type="component" value="Unassembled WGS sequence"/>
</dbReference>
<evidence type="ECO:0000313" key="2">
    <source>
        <dbReference type="Proteomes" id="UP000238493"/>
    </source>
</evidence>
<dbReference type="OrthoDB" id="8453379at2"/>
<dbReference type="AlphaFoldDB" id="A0A2S7J1M8"/>
<sequence length="79" mass="8902">MLVSSCYEHRISPSKGGFKRGCAEGPVQTEKQNSCQLRETAPIGTIFRVSHPKRIARKVRSLSRKSQIDYNLIVVKVDD</sequence>
<evidence type="ECO:0000313" key="1">
    <source>
        <dbReference type="EMBL" id="PQA74120.1"/>
    </source>
</evidence>
<accession>A0A2S7J1M8</accession>
<gene>
    <name evidence="1" type="ORF">C3731_07230</name>
</gene>
<protein>
    <submittedName>
        <fullName evidence="1">Uncharacterized protein</fullName>
    </submittedName>
</protein>
<dbReference type="EMBL" id="PTRC01000012">
    <property type="protein sequence ID" value="PQA74120.1"/>
    <property type="molecule type" value="Genomic_DNA"/>
</dbReference>